<protein>
    <submittedName>
        <fullName evidence="2">ABC-type multidrug transport system, ATPase and permease component</fullName>
    </submittedName>
</protein>
<keyword evidence="1" id="KW-0732">Signal</keyword>
<organism evidence="2 3">
    <name type="scientific">Caldimonas brevitalea</name>
    <dbReference type="NCBI Taxonomy" id="413882"/>
    <lineage>
        <taxon>Bacteria</taxon>
        <taxon>Pseudomonadati</taxon>
        <taxon>Pseudomonadota</taxon>
        <taxon>Betaproteobacteria</taxon>
        <taxon>Burkholderiales</taxon>
        <taxon>Sphaerotilaceae</taxon>
        <taxon>Caldimonas</taxon>
    </lineage>
</organism>
<sequence length="532" mass="57933">MPVLRTIFSAILFIALAPHQTAHAQPQSEDDTNRCNDAMVKRVGEHFHLGHFIHPSVETGGRLVASICKSWPTNSSRTIAAFAYDGGVEYQKELLLAIVDARGDRVIASHRGAIAEGGASEVTSYSLKLDTARYTLSKTTRAFALRLHTFRDRCQYEGGFDGELTLYIVEGRTIRPILTETMSHWRYGDGNRCGGEDIPHVEANVVISVEPTSTNGFADLRLATRRNDKKKGVAARVKYNGDRYDLVLWQTAFGAVATQVSELGVSERFESKICQDVESEVDAEGVNSLMVVQAVAGALGYKYDPGKGEYIISPDDFKRIADQVEVVSGPQHGAVVKVSGSYPYWRLVPDFGYVGKDKVSFSVDANGRRVLLTIDLLVSKVINERQDGQQDCDFVRFGATRPGTKRGHLNALSGSTLGADAVWHSCSLQRVRSDGYVQEIEASIAVDGERVVSVLVDSTLTAPERGMPGENCHYEGAELHDGIAFSHRKEALLPVKDGVAASAIGIYATPNSYRLNLSKVSFASCAPKGQSA</sequence>
<feature type="signal peptide" evidence="1">
    <location>
        <begin position="1"/>
        <end position="24"/>
    </location>
</feature>
<evidence type="ECO:0000256" key="1">
    <source>
        <dbReference type="SAM" id="SignalP"/>
    </source>
</evidence>
<evidence type="ECO:0000313" key="3">
    <source>
        <dbReference type="Proteomes" id="UP000035352"/>
    </source>
</evidence>
<evidence type="ECO:0000313" key="2">
    <source>
        <dbReference type="EMBL" id="AKJ30105.1"/>
    </source>
</evidence>
<dbReference type="EMBL" id="CP011371">
    <property type="protein sequence ID" value="AKJ30105.1"/>
    <property type="molecule type" value="Genomic_DNA"/>
</dbReference>
<dbReference type="OrthoDB" id="7202514at2"/>
<reference evidence="2 3" key="1">
    <citation type="submission" date="2015-05" db="EMBL/GenBank/DDBJ databases">
        <authorList>
            <person name="Tang B."/>
            <person name="Yu Y."/>
        </authorList>
    </citation>
    <scope>NUCLEOTIDE SEQUENCE [LARGE SCALE GENOMIC DNA]</scope>
    <source>
        <strain evidence="2 3">DSM 7029</strain>
    </source>
</reference>
<dbReference type="AlphaFoldDB" id="A0A0G3BU98"/>
<dbReference type="STRING" id="413882.AAW51_3414"/>
<name>A0A0G3BU98_9BURK</name>
<dbReference type="KEGG" id="pbh:AAW51_3414"/>
<keyword evidence="3" id="KW-1185">Reference proteome</keyword>
<proteinExistence type="predicted"/>
<accession>A0A0G3BU98</accession>
<gene>
    <name evidence="2" type="ORF">AAW51_3414</name>
</gene>
<feature type="chain" id="PRO_5002552110" evidence="1">
    <location>
        <begin position="25"/>
        <end position="532"/>
    </location>
</feature>
<dbReference type="RefSeq" id="WP_047195557.1">
    <property type="nucleotide sequence ID" value="NZ_CP011371.1"/>
</dbReference>
<dbReference type="Proteomes" id="UP000035352">
    <property type="component" value="Chromosome"/>
</dbReference>